<protein>
    <submittedName>
        <fullName evidence="1">Uncharacterized protein</fullName>
    </submittedName>
</protein>
<dbReference type="AlphaFoldDB" id="A0AAW2X1I0"/>
<gene>
    <name evidence="1" type="ORF">Slati_1903800</name>
</gene>
<dbReference type="PANTHER" id="PTHR35704">
    <property type="entry name" value="OS02G0254600 PROTEIN"/>
    <property type="match status" value="1"/>
</dbReference>
<reference evidence="1" key="1">
    <citation type="submission" date="2020-06" db="EMBL/GenBank/DDBJ databases">
        <authorList>
            <person name="Li T."/>
            <person name="Hu X."/>
            <person name="Zhang T."/>
            <person name="Song X."/>
            <person name="Zhang H."/>
            <person name="Dai N."/>
            <person name="Sheng W."/>
            <person name="Hou X."/>
            <person name="Wei L."/>
        </authorList>
    </citation>
    <scope>NUCLEOTIDE SEQUENCE</scope>
    <source>
        <strain evidence="1">KEN1</strain>
        <tissue evidence="1">Leaf</tissue>
    </source>
</reference>
<dbReference type="PANTHER" id="PTHR35704:SF1">
    <property type="entry name" value="OS02G0254600 PROTEIN"/>
    <property type="match status" value="1"/>
</dbReference>
<proteinExistence type="predicted"/>
<evidence type="ECO:0000313" key="1">
    <source>
        <dbReference type="EMBL" id="KAL0447759.1"/>
    </source>
</evidence>
<comment type="caution">
    <text evidence="1">The sequence shown here is derived from an EMBL/GenBank/DDBJ whole genome shotgun (WGS) entry which is preliminary data.</text>
</comment>
<dbReference type="EMBL" id="JACGWN010000006">
    <property type="protein sequence ID" value="KAL0447759.1"/>
    <property type="molecule type" value="Genomic_DNA"/>
</dbReference>
<accession>A0AAW2X1I0</accession>
<sequence>MQKQPEKEMNSERMRIKIVLTRHELEQLLFQLNSSEGKRQLEDVLVEIQTSREKTAVWRPCLDSIIEVPEIMER</sequence>
<name>A0AAW2X1I0_9LAMI</name>
<organism evidence="1">
    <name type="scientific">Sesamum latifolium</name>
    <dbReference type="NCBI Taxonomy" id="2727402"/>
    <lineage>
        <taxon>Eukaryota</taxon>
        <taxon>Viridiplantae</taxon>
        <taxon>Streptophyta</taxon>
        <taxon>Embryophyta</taxon>
        <taxon>Tracheophyta</taxon>
        <taxon>Spermatophyta</taxon>
        <taxon>Magnoliopsida</taxon>
        <taxon>eudicotyledons</taxon>
        <taxon>Gunneridae</taxon>
        <taxon>Pentapetalae</taxon>
        <taxon>asterids</taxon>
        <taxon>lamiids</taxon>
        <taxon>Lamiales</taxon>
        <taxon>Pedaliaceae</taxon>
        <taxon>Sesamum</taxon>
    </lineage>
</organism>
<reference evidence="1" key="2">
    <citation type="journal article" date="2024" name="Plant">
        <title>Genomic evolution and insights into agronomic trait innovations of Sesamum species.</title>
        <authorList>
            <person name="Miao H."/>
            <person name="Wang L."/>
            <person name="Qu L."/>
            <person name="Liu H."/>
            <person name="Sun Y."/>
            <person name="Le M."/>
            <person name="Wang Q."/>
            <person name="Wei S."/>
            <person name="Zheng Y."/>
            <person name="Lin W."/>
            <person name="Duan Y."/>
            <person name="Cao H."/>
            <person name="Xiong S."/>
            <person name="Wang X."/>
            <person name="Wei L."/>
            <person name="Li C."/>
            <person name="Ma Q."/>
            <person name="Ju M."/>
            <person name="Zhao R."/>
            <person name="Li G."/>
            <person name="Mu C."/>
            <person name="Tian Q."/>
            <person name="Mei H."/>
            <person name="Zhang T."/>
            <person name="Gao T."/>
            <person name="Zhang H."/>
        </authorList>
    </citation>
    <scope>NUCLEOTIDE SEQUENCE</scope>
    <source>
        <strain evidence="1">KEN1</strain>
    </source>
</reference>